<dbReference type="PANTHER" id="PTHR13143:SF6">
    <property type="entry name" value="TETRATRICOPEPTIDE REPEAT PROTEIN 19, MITOCHONDRIAL"/>
    <property type="match status" value="1"/>
</dbReference>
<keyword evidence="8" id="KW-1185">Reference proteome</keyword>
<reference evidence="7 8" key="1">
    <citation type="submission" date="2024-01" db="EMBL/GenBank/DDBJ databases">
        <title>The genome of the rayed Mediterranean limpet Patella caerulea (Linnaeus, 1758).</title>
        <authorList>
            <person name="Anh-Thu Weber A."/>
            <person name="Halstead-Nussloch G."/>
        </authorList>
    </citation>
    <scope>NUCLEOTIDE SEQUENCE [LARGE SCALE GENOMIC DNA]</scope>
    <source>
        <strain evidence="7">AATW-2023a</strain>
        <tissue evidence="7">Whole specimen</tissue>
    </source>
</reference>
<dbReference type="SMART" id="SM00028">
    <property type="entry name" value="TPR"/>
    <property type="match status" value="6"/>
</dbReference>
<organism evidence="7 8">
    <name type="scientific">Patella caerulea</name>
    <name type="common">Rayed Mediterranean limpet</name>
    <dbReference type="NCBI Taxonomy" id="87958"/>
    <lineage>
        <taxon>Eukaryota</taxon>
        <taxon>Metazoa</taxon>
        <taxon>Spiralia</taxon>
        <taxon>Lophotrochozoa</taxon>
        <taxon>Mollusca</taxon>
        <taxon>Gastropoda</taxon>
        <taxon>Patellogastropoda</taxon>
        <taxon>Patelloidea</taxon>
        <taxon>Patellidae</taxon>
        <taxon>Patella</taxon>
    </lineage>
</organism>
<protein>
    <recommendedName>
        <fullName evidence="9">MalT-like TPR region domain-containing protein</fullName>
    </recommendedName>
</protein>
<evidence type="ECO:0000256" key="3">
    <source>
        <dbReference type="ARBA" id="ARBA00022737"/>
    </source>
</evidence>
<evidence type="ECO:0000313" key="8">
    <source>
        <dbReference type="Proteomes" id="UP001347796"/>
    </source>
</evidence>
<comment type="subcellular location">
    <subcellularLocation>
        <location evidence="1">Mitochondrion</location>
    </subcellularLocation>
</comment>
<evidence type="ECO:0000256" key="5">
    <source>
        <dbReference type="ARBA" id="ARBA00022946"/>
    </source>
</evidence>
<dbReference type="GO" id="GO:0005743">
    <property type="term" value="C:mitochondrial inner membrane"/>
    <property type="evidence" value="ECO:0007669"/>
    <property type="project" value="TreeGrafter"/>
</dbReference>
<evidence type="ECO:0000256" key="4">
    <source>
        <dbReference type="ARBA" id="ARBA00022803"/>
    </source>
</evidence>
<dbReference type="InterPro" id="IPR011990">
    <property type="entry name" value="TPR-like_helical_dom_sf"/>
</dbReference>
<dbReference type="Pfam" id="PF13424">
    <property type="entry name" value="TPR_12"/>
    <property type="match status" value="1"/>
</dbReference>
<sequence length="365" mass="41692">MATYMRSRFFAWQSRLRSIFHRYDADRFHLSQQKTFSRIKPPENHRGSSSIKYPVLICAGLSSAVLVQTETNDQKDGEKEKQKDSPVINFFKMARLAQMKQDEEKAITYLHKALTAADDEFKHNRMSEKDYIYARINVFDSLANIALAKGEYTKAEKLFKETMKGCLEVGITKTDNAMVEMSIKLASIYAMQKREDEAVRGYEFCIETQNEKVKDPECDIDSLALLGIALESYGRYLLYHKNLEKSLVMLTRAVEVAKTTLGESGMQTLVLMNDLATVYILKKDFEKAEALLKQAIETGEKVESTHCPALYCNLGAVYLRKSQLSDTEMACKHGLQLAKKYKDKLAIEQAKICLNKVKEMKKKGF</sequence>
<accession>A0AAN8KGU3</accession>
<proteinExistence type="inferred from homology"/>
<evidence type="ECO:0000256" key="6">
    <source>
        <dbReference type="ARBA" id="ARBA00023128"/>
    </source>
</evidence>
<keyword evidence="6" id="KW-0496">Mitochondrion</keyword>
<evidence type="ECO:0000256" key="1">
    <source>
        <dbReference type="ARBA" id="ARBA00004173"/>
    </source>
</evidence>
<evidence type="ECO:0000313" key="7">
    <source>
        <dbReference type="EMBL" id="KAK6194783.1"/>
    </source>
</evidence>
<dbReference type="GO" id="GO:0034551">
    <property type="term" value="P:mitochondrial respiratory chain complex III assembly"/>
    <property type="evidence" value="ECO:0007669"/>
    <property type="project" value="InterPro"/>
</dbReference>
<evidence type="ECO:0008006" key="9">
    <source>
        <dbReference type="Google" id="ProtNLM"/>
    </source>
</evidence>
<dbReference type="InterPro" id="IPR019734">
    <property type="entry name" value="TPR_rpt"/>
</dbReference>
<gene>
    <name evidence="7" type="ORF">SNE40_000342</name>
</gene>
<dbReference type="AlphaFoldDB" id="A0AAN8KGU3"/>
<keyword evidence="4" id="KW-0802">TPR repeat</keyword>
<keyword evidence="5" id="KW-0809">Transit peptide</keyword>
<keyword evidence="3" id="KW-0677">Repeat</keyword>
<comment type="caution">
    <text evidence="7">The sequence shown here is derived from an EMBL/GenBank/DDBJ whole genome shotgun (WGS) entry which is preliminary data.</text>
</comment>
<evidence type="ECO:0000256" key="2">
    <source>
        <dbReference type="ARBA" id="ARBA00008219"/>
    </source>
</evidence>
<comment type="similarity">
    <text evidence="2">Belongs to the TTC19 family.</text>
</comment>
<dbReference type="PANTHER" id="PTHR13143">
    <property type="entry name" value="TETRATRICOPEPTIDE REPEAT PROTEIN 19"/>
    <property type="match status" value="1"/>
</dbReference>
<dbReference type="SUPFAM" id="SSF48452">
    <property type="entry name" value="TPR-like"/>
    <property type="match status" value="1"/>
</dbReference>
<dbReference type="EMBL" id="JAZGQO010000001">
    <property type="protein sequence ID" value="KAK6194783.1"/>
    <property type="molecule type" value="Genomic_DNA"/>
</dbReference>
<dbReference type="InterPro" id="IPR040395">
    <property type="entry name" value="TTC19"/>
</dbReference>
<dbReference type="Proteomes" id="UP001347796">
    <property type="component" value="Unassembled WGS sequence"/>
</dbReference>
<name>A0AAN8KGU3_PATCE</name>
<dbReference type="Gene3D" id="1.25.40.10">
    <property type="entry name" value="Tetratricopeptide repeat domain"/>
    <property type="match status" value="2"/>
</dbReference>